<evidence type="ECO:0000256" key="3">
    <source>
        <dbReference type="ARBA" id="ARBA00012835"/>
    </source>
</evidence>
<dbReference type="InterPro" id="IPR045462">
    <property type="entry name" value="aa-tRNA-synth_I_cd-bd"/>
</dbReference>
<dbReference type="GO" id="GO:0005524">
    <property type="term" value="F:ATP binding"/>
    <property type="evidence" value="ECO:0007669"/>
    <property type="project" value="UniProtKB-KW"/>
</dbReference>
<dbReference type="GO" id="GO:0005739">
    <property type="term" value="C:mitochondrion"/>
    <property type="evidence" value="ECO:0007669"/>
    <property type="project" value="UniProtKB-SubCell"/>
</dbReference>
<feature type="domain" description="Glutamyl/glutaminyl-tRNA synthetase class Ib catalytic" evidence="12">
    <location>
        <begin position="34"/>
        <end position="320"/>
    </location>
</feature>
<evidence type="ECO:0000256" key="1">
    <source>
        <dbReference type="ARBA" id="ARBA00004173"/>
    </source>
</evidence>
<keyword evidence="5 11" id="KW-0547">Nucleotide-binding</keyword>
<evidence type="ECO:0000256" key="4">
    <source>
        <dbReference type="ARBA" id="ARBA00022598"/>
    </source>
</evidence>
<evidence type="ECO:0000313" key="15">
    <source>
        <dbReference type="Proteomes" id="UP001222932"/>
    </source>
</evidence>
<protein>
    <recommendedName>
        <fullName evidence="10">Glutamate--tRNA ligase, mitochondrial</fullName>
        <ecNumber evidence="3">6.1.1.17</ecNumber>
    </recommendedName>
    <alternativeName>
        <fullName evidence="9">Glutamyl-tRNA synthetase</fullName>
    </alternativeName>
</protein>
<dbReference type="HAMAP" id="MF_00022">
    <property type="entry name" value="Glu_tRNA_synth_type1"/>
    <property type="match status" value="1"/>
</dbReference>
<evidence type="ECO:0000256" key="2">
    <source>
        <dbReference type="ARBA" id="ARBA00007894"/>
    </source>
</evidence>
<evidence type="ECO:0000256" key="10">
    <source>
        <dbReference type="ARBA" id="ARBA00072917"/>
    </source>
</evidence>
<dbReference type="InterPro" id="IPR033910">
    <property type="entry name" value="GluRS_core"/>
</dbReference>
<name>A0AAD3TTM8_9TREE</name>
<dbReference type="PANTHER" id="PTHR43311:SF2">
    <property type="entry name" value="GLUTAMATE--TRNA LIGASE, MITOCHONDRIAL-RELATED"/>
    <property type="match status" value="1"/>
</dbReference>
<comment type="subcellular location">
    <subcellularLocation>
        <location evidence="1">Mitochondrion</location>
    </subcellularLocation>
</comment>
<keyword evidence="6 11" id="KW-0067">ATP-binding</keyword>
<dbReference type="EMBL" id="BTCM01000003">
    <property type="protein sequence ID" value="GMK56711.1"/>
    <property type="molecule type" value="Genomic_DNA"/>
</dbReference>
<proteinExistence type="inferred from homology"/>
<dbReference type="InterPro" id="IPR000924">
    <property type="entry name" value="Glu/Gln-tRNA-synth"/>
</dbReference>
<comment type="similarity">
    <text evidence="2">Belongs to the class-I aminoacyl-tRNA synthetase family. Glutamate--tRNA ligase type 1 subfamily.</text>
</comment>
<evidence type="ECO:0000259" key="12">
    <source>
        <dbReference type="Pfam" id="PF00749"/>
    </source>
</evidence>
<evidence type="ECO:0000256" key="11">
    <source>
        <dbReference type="RuleBase" id="RU363037"/>
    </source>
</evidence>
<dbReference type="InterPro" id="IPR049940">
    <property type="entry name" value="GluQ/Sye"/>
</dbReference>
<dbReference type="Pfam" id="PF00749">
    <property type="entry name" value="tRNA-synt_1c"/>
    <property type="match status" value="1"/>
</dbReference>
<evidence type="ECO:0000256" key="5">
    <source>
        <dbReference type="ARBA" id="ARBA00022741"/>
    </source>
</evidence>
<dbReference type="SUPFAM" id="SSF52374">
    <property type="entry name" value="Nucleotidylyl transferase"/>
    <property type="match status" value="1"/>
</dbReference>
<dbReference type="AlphaFoldDB" id="A0AAD3TTM8"/>
<keyword evidence="8 11" id="KW-0030">Aminoacyl-tRNA synthetase</keyword>
<dbReference type="GO" id="GO:0008270">
    <property type="term" value="F:zinc ion binding"/>
    <property type="evidence" value="ECO:0007669"/>
    <property type="project" value="InterPro"/>
</dbReference>
<reference evidence="14" key="1">
    <citation type="journal article" date="2023" name="BMC Genomics">
        <title>Chromosome-level genome assemblies of Cutaneotrichosporon spp. (Trichosporonales, Basidiomycota) reveal imbalanced evolution between nucleotide sequences and chromosome synteny.</title>
        <authorList>
            <person name="Kobayashi Y."/>
            <person name="Kayamori A."/>
            <person name="Aoki K."/>
            <person name="Shiwa Y."/>
            <person name="Matsutani M."/>
            <person name="Fujita N."/>
            <person name="Sugita T."/>
            <person name="Iwasaki W."/>
            <person name="Tanaka N."/>
            <person name="Takashima M."/>
        </authorList>
    </citation>
    <scope>NUCLEOTIDE SEQUENCE</scope>
    <source>
        <strain evidence="14">HIS016</strain>
    </source>
</reference>
<dbReference type="GO" id="GO:0004818">
    <property type="term" value="F:glutamate-tRNA ligase activity"/>
    <property type="evidence" value="ECO:0007669"/>
    <property type="project" value="UniProtKB-EC"/>
</dbReference>
<keyword evidence="7 11" id="KW-0648">Protein biosynthesis</keyword>
<dbReference type="InterPro" id="IPR004527">
    <property type="entry name" value="Glu-tRNA-ligase_bac/mito"/>
</dbReference>
<dbReference type="GO" id="GO:0000049">
    <property type="term" value="F:tRNA binding"/>
    <property type="evidence" value="ECO:0007669"/>
    <property type="project" value="InterPro"/>
</dbReference>
<gene>
    <name evidence="14" type="primary">MSE1</name>
    <name evidence="14" type="ORF">CspeluHIS016_0305510</name>
</gene>
<dbReference type="PANTHER" id="PTHR43311">
    <property type="entry name" value="GLUTAMATE--TRNA LIGASE"/>
    <property type="match status" value="1"/>
</dbReference>
<dbReference type="InterPro" id="IPR020058">
    <property type="entry name" value="Glu/Gln-tRNA-synth_Ib_cat-dom"/>
</dbReference>
<comment type="caution">
    <text evidence="14">The sequence shown here is derived from an EMBL/GenBank/DDBJ whole genome shotgun (WGS) entry which is preliminary data.</text>
</comment>
<reference evidence="14" key="2">
    <citation type="submission" date="2023-06" db="EMBL/GenBank/DDBJ databases">
        <authorList>
            <person name="Kobayashi Y."/>
            <person name="Kayamori A."/>
            <person name="Aoki K."/>
            <person name="Shiwa Y."/>
            <person name="Fujita N."/>
            <person name="Sugita T."/>
            <person name="Iwasaki W."/>
            <person name="Tanaka N."/>
            <person name="Takashima M."/>
        </authorList>
    </citation>
    <scope>NUCLEOTIDE SEQUENCE</scope>
    <source>
        <strain evidence="14">HIS016</strain>
    </source>
</reference>
<sequence length="546" mass="60775">MRAPFRRLLLTRPSNLGARYCSTAPKAAPEPEARLRFAPSPTGFLHLGGLRTALFNYLLAKKWEGKLLLRIEDTDQSRLVPGAVDALRRTFDWAGIEYDEGVGIGGSCGPYIQSERLDLYREHAQKLIDRSGNAYECFCTPDELAAIRVSLAKHGRLGYDGRCRHLSRDDVRARKEAGHPYTIRFKSKQEKETLPDDLVFGPAQPNVTGTGADDFIMMKTDGWPTYHLASVVDDHHMRISHVLRGEEWLPSVTKHHQLYRAFGWTPPAFAHLPLLVNADGTKLSKRTGDVHVEQYAEKGYEPEAMLNFLALLGWDYHGARREEGEASSAKSKDGKELEEVFSLPELVDAFDIGGITHRRAAVSMSKLDYLNKMTLRRKATSPATGEEGRDSLVARFHAGLRAEPSLSASPLVEDEDYVGRVFDMELERVTRLNEMPEAAAFYFFDPDYSADGPKVMLAKIKPEAYTDAVSAVVQALQGEGELTTKAAWDAIHAAFETLTYKKKDITMSLRHALTGRAQGPAVAEIMSVLGRERSLARLRAGLASME</sequence>
<dbReference type="Gene3D" id="1.10.10.350">
    <property type="match status" value="1"/>
</dbReference>
<dbReference type="PROSITE" id="PS00178">
    <property type="entry name" value="AA_TRNA_LIGASE_I"/>
    <property type="match status" value="1"/>
</dbReference>
<dbReference type="InterPro" id="IPR020751">
    <property type="entry name" value="aa-tRNA-synth_I_codon-bd_sub2"/>
</dbReference>
<dbReference type="InterPro" id="IPR008925">
    <property type="entry name" value="aa_tRNA-synth_I_cd-bd_sf"/>
</dbReference>
<accession>A0AAD3TTM8</accession>
<evidence type="ECO:0000259" key="13">
    <source>
        <dbReference type="Pfam" id="PF19269"/>
    </source>
</evidence>
<dbReference type="GO" id="GO:0006424">
    <property type="term" value="P:glutamyl-tRNA aminoacylation"/>
    <property type="evidence" value="ECO:0007669"/>
    <property type="project" value="InterPro"/>
</dbReference>
<dbReference type="PRINTS" id="PR00987">
    <property type="entry name" value="TRNASYNTHGLU"/>
</dbReference>
<evidence type="ECO:0000313" key="14">
    <source>
        <dbReference type="EMBL" id="GMK56711.1"/>
    </source>
</evidence>
<dbReference type="Proteomes" id="UP001222932">
    <property type="component" value="Unassembled WGS sequence"/>
</dbReference>
<dbReference type="SUPFAM" id="SSF48163">
    <property type="entry name" value="An anticodon-binding domain of class I aminoacyl-tRNA synthetases"/>
    <property type="match status" value="1"/>
</dbReference>
<evidence type="ECO:0000256" key="6">
    <source>
        <dbReference type="ARBA" id="ARBA00022840"/>
    </source>
</evidence>
<dbReference type="FunFam" id="3.40.50.620:FF:000045">
    <property type="entry name" value="Glutamate--tRNA ligase, mitochondrial"/>
    <property type="match status" value="1"/>
</dbReference>
<evidence type="ECO:0000256" key="7">
    <source>
        <dbReference type="ARBA" id="ARBA00022917"/>
    </source>
</evidence>
<keyword evidence="15" id="KW-1185">Reference proteome</keyword>
<evidence type="ECO:0000256" key="8">
    <source>
        <dbReference type="ARBA" id="ARBA00023146"/>
    </source>
</evidence>
<keyword evidence="4 11" id="KW-0436">Ligase</keyword>
<dbReference type="NCBIfam" id="TIGR00464">
    <property type="entry name" value="gltX_bact"/>
    <property type="match status" value="1"/>
</dbReference>
<dbReference type="Pfam" id="PF19269">
    <property type="entry name" value="Anticodon_2"/>
    <property type="match status" value="1"/>
</dbReference>
<dbReference type="InterPro" id="IPR001412">
    <property type="entry name" value="aa-tRNA-synth_I_CS"/>
</dbReference>
<dbReference type="EC" id="6.1.1.17" evidence="3"/>
<dbReference type="CDD" id="cd00808">
    <property type="entry name" value="GluRS_core"/>
    <property type="match status" value="1"/>
</dbReference>
<dbReference type="InterPro" id="IPR014729">
    <property type="entry name" value="Rossmann-like_a/b/a_fold"/>
</dbReference>
<organism evidence="14 15">
    <name type="scientific">Cutaneotrichosporon spelunceum</name>
    <dbReference type="NCBI Taxonomy" id="1672016"/>
    <lineage>
        <taxon>Eukaryota</taxon>
        <taxon>Fungi</taxon>
        <taxon>Dikarya</taxon>
        <taxon>Basidiomycota</taxon>
        <taxon>Agaricomycotina</taxon>
        <taxon>Tremellomycetes</taxon>
        <taxon>Trichosporonales</taxon>
        <taxon>Trichosporonaceae</taxon>
        <taxon>Cutaneotrichosporon</taxon>
    </lineage>
</organism>
<feature type="domain" description="Aminoacyl-tRNA synthetase class I anticodon-binding" evidence="13">
    <location>
        <begin position="413"/>
        <end position="542"/>
    </location>
</feature>
<dbReference type="Gene3D" id="3.40.50.620">
    <property type="entry name" value="HUPs"/>
    <property type="match status" value="1"/>
</dbReference>
<evidence type="ECO:0000256" key="9">
    <source>
        <dbReference type="ARBA" id="ARBA00030865"/>
    </source>
</evidence>